<feature type="transmembrane region" description="Helical" evidence="1">
    <location>
        <begin position="7"/>
        <end position="27"/>
    </location>
</feature>
<feature type="transmembrane region" description="Helical" evidence="1">
    <location>
        <begin position="139"/>
        <end position="161"/>
    </location>
</feature>
<keyword evidence="1" id="KW-0812">Transmembrane</keyword>
<feature type="transmembrane region" description="Helical" evidence="1">
    <location>
        <begin position="33"/>
        <end position="58"/>
    </location>
</feature>
<evidence type="ECO:0000313" key="2">
    <source>
        <dbReference type="EMBL" id="KAJ7217744.1"/>
    </source>
</evidence>
<reference evidence="2" key="1">
    <citation type="submission" date="2023-03" db="EMBL/GenBank/DDBJ databases">
        <title>Massive genome expansion in bonnet fungi (Mycena s.s.) driven by repeated elements and novel gene families across ecological guilds.</title>
        <authorList>
            <consortium name="Lawrence Berkeley National Laboratory"/>
            <person name="Harder C.B."/>
            <person name="Miyauchi S."/>
            <person name="Viragh M."/>
            <person name="Kuo A."/>
            <person name="Thoen E."/>
            <person name="Andreopoulos B."/>
            <person name="Lu D."/>
            <person name="Skrede I."/>
            <person name="Drula E."/>
            <person name="Henrissat B."/>
            <person name="Morin E."/>
            <person name="Kohler A."/>
            <person name="Barry K."/>
            <person name="LaButti K."/>
            <person name="Morin E."/>
            <person name="Salamov A."/>
            <person name="Lipzen A."/>
            <person name="Mereny Z."/>
            <person name="Hegedus B."/>
            <person name="Baldrian P."/>
            <person name="Stursova M."/>
            <person name="Weitz H."/>
            <person name="Taylor A."/>
            <person name="Grigoriev I.V."/>
            <person name="Nagy L.G."/>
            <person name="Martin F."/>
            <person name="Kauserud H."/>
        </authorList>
    </citation>
    <scope>NUCLEOTIDE SEQUENCE</scope>
    <source>
        <strain evidence="2">9144</strain>
    </source>
</reference>
<keyword evidence="1" id="KW-0472">Membrane</keyword>
<comment type="caution">
    <text evidence="2">The sequence shown here is derived from an EMBL/GenBank/DDBJ whole genome shotgun (WGS) entry which is preliminary data.</text>
</comment>
<dbReference type="Proteomes" id="UP001219525">
    <property type="component" value="Unassembled WGS sequence"/>
</dbReference>
<dbReference type="EMBL" id="JARJCW010000013">
    <property type="protein sequence ID" value="KAJ7217744.1"/>
    <property type="molecule type" value="Genomic_DNA"/>
</dbReference>
<sequence>MSFAAFVGWATVASSNFLILLRLWVIWDRNRKLMSWTLCCFIVAQTVGLVAACILVWLMKRRLLSNRSLFIADTHLTAYLIWSPEFKMCVFQRRVHVEILWAPGTVFEIILCGITWWNALNKARSSNVALTAAIYRDGLLYFLLLLCLRITNTALAAAAPVRSKPVCWNFRLRPSAA</sequence>
<keyword evidence="3" id="KW-1185">Reference proteome</keyword>
<dbReference type="AlphaFoldDB" id="A0AAD6VMP9"/>
<feature type="non-terminal residue" evidence="2">
    <location>
        <position position="1"/>
    </location>
</feature>
<organism evidence="2 3">
    <name type="scientific">Mycena pura</name>
    <dbReference type="NCBI Taxonomy" id="153505"/>
    <lineage>
        <taxon>Eukaryota</taxon>
        <taxon>Fungi</taxon>
        <taxon>Dikarya</taxon>
        <taxon>Basidiomycota</taxon>
        <taxon>Agaricomycotina</taxon>
        <taxon>Agaricomycetes</taxon>
        <taxon>Agaricomycetidae</taxon>
        <taxon>Agaricales</taxon>
        <taxon>Marasmiineae</taxon>
        <taxon>Mycenaceae</taxon>
        <taxon>Mycena</taxon>
    </lineage>
</organism>
<accession>A0AAD6VMP9</accession>
<evidence type="ECO:0000313" key="3">
    <source>
        <dbReference type="Proteomes" id="UP001219525"/>
    </source>
</evidence>
<name>A0AAD6VMP9_9AGAR</name>
<evidence type="ECO:0000256" key="1">
    <source>
        <dbReference type="SAM" id="Phobius"/>
    </source>
</evidence>
<protein>
    <submittedName>
        <fullName evidence="2">Uncharacterized protein</fullName>
    </submittedName>
</protein>
<gene>
    <name evidence="2" type="ORF">GGX14DRAFT_438127</name>
</gene>
<proteinExistence type="predicted"/>
<feature type="transmembrane region" description="Helical" evidence="1">
    <location>
        <begin position="99"/>
        <end position="119"/>
    </location>
</feature>
<keyword evidence="1" id="KW-1133">Transmembrane helix</keyword>